<evidence type="ECO:0000313" key="3">
    <source>
        <dbReference type="EMBL" id="PYD66309.1"/>
    </source>
</evidence>
<dbReference type="RefSeq" id="WP_078528399.1">
    <property type="nucleotide sequence ID" value="NZ_CP019876.1"/>
</dbReference>
<keyword evidence="1" id="KW-0812">Transmembrane</keyword>
<gene>
    <name evidence="2" type="ORF">B0W47_16770</name>
    <name evidence="3" type="ORF">CDI09_09175</name>
</gene>
<evidence type="ECO:0000313" key="5">
    <source>
        <dbReference type="Proteomes" id="UP000247512"/>
    </source>
</evidence>
<dbReference type="Proteomes" id="UP000247512">
    <property type="component" value="Unassembled WGS sequence"/>
</dbReference>
<keyword evidence="5" id="KW-1185">Reference proteome</keyword>
<protein>
    <submittedName>
        <fullName evidence="2">Uncharacterized protein</fullName>
    </submittedName>
</protein>
<keyword evidence="1" id="KW-1133">Transmembrane helix</keyword>
<reference evidence="2 4" key="1">
    <citation type="submission" date="2017-02" db="EMBL/GenBank/DDBJ databases">
        <title>zhang.</title>
        <authorList>
            <person name="Zhang H."/>
        </authorList>
    </citation>
    <scope>NUCLEOTIDE SEQUENCE [LARGE SCALE GENOMIC DNA]</scope>
    <source>
        <strain evidence="2 4">RZS01</strain>
        <plasmid evidence="2">pKNA01</plasmid>
        <plasmid evidence="4">pkna01</plasmid>
    </source>
</reference>
<name>A0A9N7CCL0_9PROT</name>
<evidence type="ECO:0000313" key="2">
    <source>
        <dbReference type="EMBL" id="AQU89233.1"/>
    </source>
</evidence>
<evidence type="ECO:0000313" key="4">
    <source>
        <dbReference type="Proteomes" id="UP000189683"/>
    </source>
</evidence>
<dbReference type="AlphaFoldDB" id="A0A9N7CCL0"/>
<dbReference type="KEGG" id="kna:B0W47_16770"/>
<keyword evidence="1" id="KW-0472">Membrane</keyword>
<sequence>MSDDNIHKTEQDWEQLVPEGKVYGEQLNSYVLQGRLGILVRAYATLFVSIFMFFALPGVLMVMMEKASTTVLPDPQHYTSIPGLDGTYSYKYAQLAQKLDTAYQGLNHDQFIVLEQALRSDIDKYGMDYAKWELVASVQPQPTITIPEKAFEPNIVQQMSNGVLIVNKNNVAGVPPVTLLAWVDGRLEYVAFNQGMCEVMVGNPIADKNQECGSMFNLDPLAVMAKDTRKEDKKEEK</sequence>
<dbReference type="EMBL" id="NIRT01000013">
    <property type="protein sequence ID" value="PYD66309.1"/>
    <property type="molecule type" value="Genomic_DNA"/>
</dbReference>
<accession>A0A9N7CCL0</accession>
<geneLocation type="plasmid" evidence="4">
    <name>pkna01</name>
</geneLocation>
<dbReference type="Proteomes" id="UP000189683">
    <property type="component" value="Plasmid pKNA01"/>
</dbReference>
<organism evidence="2 4">
    <name type="scientific">Komagataeibacter nataicola</name>
    <dbReference type="NCBI Taxonomy" id="265960"/>
    <lineage>
        <taxon>Bacteria</taxon>
        <taxon>Pseudomonadati</taxon>
        <taxon>Pseudomonadota</taxon>
        <taxon>Alphaproteobacteria</taxon>
        <taxon>Acetobacterales</taxon>
        <taxon>Acetobacteraceae</taxon>
        <taxon>Komagataeibacter</taxon>
    </lineage>
</organism>
<dbReference type="EMBL" id="CP019876">
    <property type="protein sequence ID" value="AQU89233.1"/>
    <property type="molecule type" value="Genomic_DNA"/>
</dbReference>
<evidence type="ECO:0000256" key="1">
    <source>
        <dbReference type="SAM" id="Phobius"/>
    </source>
</evidence>
<feature type="transmembrane region" description="Helical" evidence="1">
    <location>
        <begin position="42"/>
        <end position="63"/>
    </location>
</feature>
<keyword evidence="2" id="KW-0614">Plasmid</keyword>
<proteinExistence type="predicted"/>
<geneLocation type="plasmid" evidence="2">
    <name>pKNA01</name>
</geneLocation>
<reference evidence="3 5" key="2">
    <citation type="submission" date="2017-06" db="EMBL/GenBank/DDBJ databases">
        <title>A draft genome sequence of Komagataeibacter nataicola LMG 1536.</title>
        <authorList>
            <person name="Skraban J."/>
            <person name="Cleenwerck I."/>
            <person name="Vandamme P."/>
            <person name="Trcek J."/>
        </authorList>
    </citation>
    <scope>NUCLEOTIDE SEQUENCE [LARGE SCALE GENOMIC DNA]</scope>
    <source>
        <strain evidence="3 5">LMG 1536</strain>
    </source>
</reference>